<evidence type="ECO:0000313" key="2">
    <source>
        <dbReference type="EMBL" id="CCQ42963.1"/>
    </source>
</evidence>
<reference evidence="2" key="1">
    <citation type="journal article" date="2013" name="PLoS ONE">
        <title>Direct detection of alternative open reading frames translation products in human significantly expands the proteome.</title>
        <authorList>
            <person name="Vanderperre B."/>
            <person name="Lucier J.-F."/>
            <person name="Motard J."/>
            <person name="Tremblay G."/>
            <person name="Vanderperre S."/>
            <person name="Wisztorski M."/>
            <person name="Salzet M."/>
            <person name="Boisvert F.-M."/>
            <person name="Roucou X."/>
        </authorList>
    </citation>
    <scope>NUCLEOTIDE SEQUENCE</scope>
</reference>
<dbReference type="EMBL" id="HF583466">
    <property type="protein sequence ID" value="CCQ42963.1"/>
    <property type="molecule type" value="Genomic_DNA"/>
</dbReference>
<accession>L8E9C7</accession>
<evidence type="ECO:0000256" key="1">
    <source>
        <dbReference type="SAM" id="MobiDB-lite"/>
    </source>
</evidence>
<dbReference type="ChiTaRS" id="ABCD1">
    <property type="organism name" value="human"/>
</dbReference>
<organism evidence="2">
    <name type="scientific">Homo sapiens</name>
    <name type="common">Human</name>
    <dbReference type="NCBI Taxonomy" id="9606"/>
    <lineage>
        <taxon>Eukaryota</taxon>
        <taxon>Metazoa</taxon>
        <taxon>Chordata</taxon>
        <taxon>Craniata</taxon>
        <taxon>Vertebrata</taxon>
        <taxon>Euteleostomi</taxon>
        <taxon>Mammalia</taxon>
        <taxon>Eutheria</taxon>
        <taxon>Euarchontoglires</taxon>
        <taxon>Primates</taxon>
        <taxon>Haplorrhini</taxon>
        <taxon>Catarrhini</taxon>
        <taxon>Hominidae</taxon>
        <taxon>Homo</taxon>
    </lineage>
</organism>
<protein>
    <submittedName>
        <fullName evidence="2">Alternative protein ABCD1</fullName>
    </submittedName>
</protein>
<feature type="region of interest" description="Disordered" evidence="1">
    <location>
        <begin position="60"/>
        <end position="79"/>
    </location>
</feature>
<dbReference type="OrthoDB" id="422637at2759"/>
<sequence length="87" mass="9043">MWPAWTEGWPAASSARTRGLLAGSCCSGSSSPSLLPSSTVPSVTWRANWPCRSAAVWWPTPTASTSPSRPTTGSATWTGGFATLTSL</sequence>
<dbReference type="AlphaFoldDB" id="L8E9C7"/>
<gene>
    <name evidence="2" type="primary">ABCD1</name>
</gene>
<feature type="compositionally biased region" description="Low complexity" evidence="1">
    <location>
        <begin position="60"/>
        <end position="76"/>
    </location>
</feature>
<name>L8E9C7_HUMAN</name>
<proteinExistence type="predicted"/>